<evidence type="ECO:0000256" key="3">
    <source>
        <dbReference type="ARBA" id="ARBA00022989"/>
    </source>
</evidence>
<evidence type="ECO:0008006" key="10">
    <source>
        <dbReference type="Google" id="ProtNLM"/>
    </source>
</evidence>
<gene>
    <name evidence="7" type="ORF">B9R14_06385</name>
    <name evidence="6" type="ORF">HVS_12505</name>
</gene>
<keyword evidence="4 5" id="KW-0472">Membrane</keyword>
<accession>A0A2K9EE14</accession>
<evidence type="ECO:0000256" key="1">
    <source>
        <dbReference type="ARBA" id="ARBA00004141"/>
    </source>
</evidence>
<evidence type="ECO:0000313" key="8">
    <source>
        <dbReference type="Proteomes" id="UP000233534"/>
    </source>
</evidence>
<reference evidence="7 9" key="2">
    <citation type="journal article" date="2018" name="Syst. Appl. Microbiol.">
        <title>Characterization and high-quality draft genome sequence of Herbivorax saccincola A7, an anaerobic, alkaliphilic, thermophilic, cellulolytic, and xylanolytic bacterium.</title>
        <authorList>
            <person name="Aikawa S."/>
            <person name="Baramee S."/>
            <person name="Sermsathanaswadi J."/>
            <person name="Thianheng P."/>
            <person name="Tachaapaikoon C."/>
            <person name="Shikata A."/>
            <person name="Waeonukul R."/>
            <person name="Pason P."/>
            <person name="Ratanakhanokchai K."/>
            <person name="Kosugi A."/>
        </authorList>
    </citation>
    <scope>NUCLEOTIDE SEQUENCE [LARGE SCALE GENOMIC DNA]</scope>
    <source>
        <strain evidence="7 9">A7</strain>
    </source>
</reference>
<keyword evidence="3 5" id="KW-1133">Transmembrane helix</keyword>
<dbReference type="Proteomes" id="UP000239720">
    <property type="component" value="Unassembled WGS sequence"/>
</dbReference>
<evidence type="ECO:0000313" key="9">
    <source>
        <dbReference type="Proteomes" id="UP000239720"/>
    </source>
</evidence>
<dbReference type="PANTHER" id="PTHR31746">
    <property type="entry name" value="TRANSMEMBRANE PROTEIN 229 FAMILY MEMBER"/>
    <property type="match status" value="1"/>
</dbReference>
<dbReference type="KEGG" id="hsc:HVS_12505"/>
<dbReference type="InterPro" id="IPR010540">
    <property type="entry name" value="CmpB_TMEM229"/>
</dbReference>
<dbReference type="OrthoDB" id="5523261at2"/>
<evidence type="ECO:0000313" key="7">
    <source>
        <dbReference type="EMBL" id="PQQ66414.1"/>
    </source>
</evidence>
<evidence type="ECO:0000256" key="2">
    <source>
        <dbReference type="ARBA" id="ARBA00022692"/>
    </source>
</evidence>
<dbReference type="EMBL" id="CP025197">
    <property type="protein sequence ID" value="AUG58374.1"/>
    <property type="molecule type" value="Genomic_DNA"/>
</dbReference>
<evidence type="ECO:0000256" key="5">
    <source>
        <dbReference type="SAM" id="Phobius"/>
    </source>
</evidence>
<protein>
    <recommendedName>
        <fullName evidence="10">ABC-transporter type IV</fullName>
    </recommendedName>
</protein>
<dbReference type="EMBL" id="NEMB01000003">
    <property type="protein sequence ID" value="PQQ66414.1"/>
    <property type="molecule type" value="Genomic_DNA"/>
</dbReference>
<reference evidence="6 8" key="1">
    <citation type="submission" date="2017-12" db="EMBL/GenBank/DDBJ databases">
        <title>Complete genome sequence of Herbivorax saccincola GGR1, a novel Cellulosome-producing hydrolytic bacterium in a thermophilic biogas plant, established by Illumina and Nanopore MinION sequencing.</title>
        <authorList>
            <person name="Pechtl A."/>
            <person name="Ruckert C."/>
            <person name="Koeck D.E."/>
            <person name="Maus I."/>
            <person name="Winkler A."/>
            <person name="Kalinowski J."/>
            <person name="Puhler A."/>
            <person name="Schwarz W.W."/>
            <person name="Zverlov V.V."/>
            <person name="Schluter A."/>
            <person name="Liebl W."/>
        </authorList>
    </citation>
    <scope>NUCLEOTIDE SEQUENCE [LARGE SCALE GENOMIC DNA]</scope>
    <source>
        <strain evidence="6">GGR1</strain>
        <strain evidence="8">SR1</strain>
    </source>
</reference>
<evidence type="ECO:0000313" key="6">
    <source>
        <dbReference type="EMBL" id="AUG58374.1"/>
    </source>
</evidence>
<sequence>MLKRFIIYGVIGWSIEIVWTGLHSLIFGDIVMQAYTNLWMFFIYGCAIFLEPLHDIMKEWRWVFRGVLWVVIIWGIEYTSGTILLNLLGRYPWYYSGKFAIDNLVRIDYAPAWFVAGLFFERVHKTLDIYNIA</sequence>
<keyword evidence="8" id="KW-1185">Reference proteome</keyword>
<dbReference type="AlphaFoldDB" id="A0A2K9EE14"/>
<dbReference type="RefSeq" id="WP_101302802.1">
    <property type="nucleotide sequence ID" value="NZ_CP025197.1"/>
</dbReference>
<proteinExistence type="predicted"/>
<organism evidence="6 8">
    <name type="scientific">Acetivibrio saccincola</name>
    <dbReference type="NCBI Taxonomy" id="1677857"/>
    <lineage>
        <taxon>Bacteria</taxon>
        <taxon>Bacillati</taxon>
        <taxon>Bacillota</taxon>
        <taxon>Clostridia</taxon>
        <taxon>Eubacteriales</taxon>
        <taxon>Oscillospiraceae</taxon>
        <taxon>Acetivibrio</taxon>
    </lineage>
</organism>
<dbReference type="Pfam" id="PF06541">
    <property type="entry name" value="ABC_trans_CmpB"/>
    <property type="match status" value="1"/>
</dbReference>
<comment type="subcellular location">
    <subcellularLocation>
        <location evidence="1">Membrane</location>
        <topology evidence="1">Multi-pass membrane protein</topology>
    </subcellularLocation>
</comment>
<dbReference type="GO" id="GO:0016020">
    <property type="term" value="C:membrane"/>
    <property type="evidence" value="ECO:0007669"/>
    <property type="project" value="UniProtKB-SubCell"/>
</dbReference>
<dbReference type="Proteomes" id="UP000233534">
    <property type="component" value="Chromosome"/>
</dbReference>
<dbReference type="PANTHER" id="PTHR31746:SF2">
    <property type="entry name" value="TRANSMEMBRANE PROTEIN 229A"/>
    <property type="match status" value="1"/>
</dbReference>
<name>A0A2K9EE14_9FIRM</name>
<keyword evidence="2 5" id="KW-0812">Transmembrane</keyword>
<evidence type="ECO:0000256" key="4">
    <source>
        <dbReference type="ARBA" id="ARBA00023136"/>
    </source>
</evidence>
<feature type="transmembrane region" description="Helical" evidence="5">
    <location>
        <begin position="32"/>
        <end position="50"/>
    </location>
</feature>
<feature type="transmembrane region" description="Helical" evidence="5">
    <location>
        <begin position="5"/>
        <end position="26"/>
    </location>
</feature>
<feature type="transmembrane region" description="Helical" evidence="5">
    <location>
        <begin position="62"/>
        <end position="88"/>
    </location>
</feature>